<gene>
    <name evidence="7" type="primary">TVP18</name>
    <name evidence="7" type="ORF">HK105_208676</name>
</gene>
<organism evidence="7 8">
    <name type="scientific">Polyrhizophydium stewartii</name>
    <dbReference type="NCBI Taxonomy" id="2732419"/>
    <lineage>
        <taxon>Eukaryota</taxon>
        <taxon>Fungi</taxon>
        <taxon>Fungi incertae sedis</taxon>
        <taxon>Chytridiomycota</taxon>
        <taxon>Chytridiomycota incertae sedis</taxon>
        <taxon>Chytridiomycetes</taxon>
        <taxon>Rhizophydiales</taxon>
        <taxon>Rhizophydiales incertae sedis</taxon>
        <taxon>Polyrhizophydium</taxon>
    </lineage>
</organism>
<comment type="subcellular location">
    <subcellularLocation>
        <location evidence="1">Endomembrane system</location>
        <topology evidence="1">Multi-pass membrane protein</topology>
    </subcellularLocation>
</comment>
<accession>A0ABR4MX52</accession>
<dbReference type="InterPro" id="IPR019365">
    <property type="entry name" value="TVP18/Ca-channel_flower"/>
</dbReference>
<evidence type="ECO:0000313" key="8">
    <source>
        <dbReference type="Proteomes" id="UP001527925"/>
    </source>
</evidence>
<dbReference type="Pfam" id="PF10233">
    <property type="entry name" value="Cg6151-P"/>
    <property type="match status" value="1"/>
</dbReference>
<name>A0ABR4MX52_9FUNG</name>
<evidence type="ECO:0000256" key="4">
    <source>
        <dbReference type="ARBA" id="ARBA00022989"/>
    </source>
</evidence>
<evidence type="ECO:0000256" key="3">
    <source>
        <dbReference type="ARBA" id="ARBA00022692"/>
    </source>
</evidence>
<evidence type="ECO:0000313" key="7">
    <source>
        <dbReference type="EMBL" id="KAL2911826.1"/>
    </source>
</evidence>
<evidence type="ECO:0000256" key="5">
    <source>
        <dbReference type="ARBA" id="ARBA00023136"/>
    </source>
</evidence>
<reference evidence="7 8" key="1">
    <citation type="submission" date="2023-09" db="EMBL/GenBank/DDBJ databases">
        <title>Pangenome analysis of Batrachochytrium dendrobatidis and related Chytrids.</title>
        <authorList>
            <person name="Yacoub M.N."/>
            <person name="Stajich J.E."/>
            <person name="James T.Y."/>
        </authorList>
    </citation>
    <scope>NUCLEOTIDE SEQUENCE [LARGE SCALE GENOMIC DNA]</scope>
    <source>
        <strain evidence="7 8">JEL0888</strain>
    </source>
</reference>
<evidence type="ECO:0000256" key="6">
    <source>
        <dbReference type="SAM" id="Phobius"/>
    </source>
</evidence>
<dbReference type="Proteomes" id="UP001527925">
    <property type="component" value="Unassembled WGS sequence"/>
</dbReference>
<proteinExistence type="inferred from homology"/>
<feature type="transmembrane region" description="Helical" evidence="6">
    <location>
        <begin position="82"/>
        <end position="98"/>
    </location>
</feature>
<dbReference type="SMART" id="SM01077">
    <property type="entry name" value="Cg6151-P"/>
    <property type="match status" value="1"/>
</dbReference>
<sequence>MSIIDDLKSGRCAIYGQFSALLAFVCLVIFGFFNLISTLIIFSILGWVFAGLIFLIEVPFCASCCANENLQRVSRFFQANQFKAILYLVLSIIMWLSTRVATSSLIVSALLLTLTTAFYGIAALRKEDPAKSTLNSASTAVQASSTFGGRV</sequence>
<comment type="similarity">
    <text evidence="2">Belongs to the TVP18 family.</text>
</comment>
<feature type="transmembrane region" description="Helical" evidence="6">
    <location>
        <begin position="12"/>
        <end position="33"/>
    </location>
</feature>
<keyword evidence="3 6" id="KW-0812">Transmembrane</keyword>
<keyword evidence="4 6" id="KW-1133">Transmembrane helix</keyword>
<dbReference type="EMBL" id="JADGIZ020000086">
    <property type="protein sequence ID" value="KAL2911826.1"/>
    <property type="molecule type" value="Genomic_DNA"/>
</dbReference>
<feature type="transmembrane region" description="Helical" evidence="6">
    <location>
        <begin position="104"/>
        <end position="124"/>
    </location>
</feature>
<comment type="caution">
    <text evidence="7">The sequence shown here is derived from an EMBL/GenBank/DDBJ whole genome shotgun (WGS) entry which is preliminary data.</text>
</comment>
<dbReference type="PANTHER" id="PTHR13314">
    <property type="entry name" value="CALCIUM CHANNEL FLOWER HOMOLOG"/>
    <property type="match status" value="1"/>
</dbReference>
<evidence type="ECO:0000256" key="2">
    <source>
        <dbReference type="ARBA" id="ARBA00005738"/>
    </source>
</evidence>
<protein>
    <submittedName>
        <fullName evidence="7">Golgi apparatus membrane protein tvp18</fullName>
    </submittedName>
</protein>
<evidence type="ECO:0000256" key="1">
    <source>
        <dbReference type="ARBA" id="ARBA00004127"/>
    </source>
</evidence>
<feature type="transmembrane region" description="Helical" evidence="6">
    <location>
        <begin position="39"/>
        <end position="62"/>
    </location>
</feature>
<keyword evidence="5 6" id="KW-0472">Membrane</keyword>
<dbReference type="PANTHER" id="PTHR13314:SF2">
    <property type="entry name" value="CALCIUM CHANNEL FLOWER HOMOLOG"/>
    <property type="match status" value="1"/>
</dbReference>
<keyword evidence="8" id="KW-1185">Reference proteome</keyword>